<dbReference type="Pfam" id="PF13568">
    <property type="entry name" value="OMP_b-brl_2"/>
    <property type="match status" value="1"/>
</dbReference>
<keyword evidence="4" id="KW-1185">Reference proteome</keyword>
<dbReference type="InterPro" id="IPR011250">
    <property type="entry name" value="OMP/PagP_B-barrel"/>
</dbReference>
<gene>
    <name evidence="3" type="ORF">LZZ85_28200</name>
</gene>
<evidence type="ECO:0000313" key="4">
    <source>
        <dbReference type="Proteomes" id="UP001165367"/>
    </source>
</evidence>
<dbReference type="EMBL" id="JAKLTR010000045">
    <property type="protein sequence ID" value="MCG2618210.1"/>
    <property type="molecule type" value="Genomic_DNA"/>
</dbReference>
<dbReference type="InterPro" id="IPR025665">
    <property type="entry name" value="Beta-barrel_OMP_2"/>
</dbReference>
<dbReference type="SUPFAM" id="SSF56925">
    <property type="entry name" value="OMPA-like"/>
    <property type="match status" value="1"/>
</dbReference>
<organism evidence="3 4">
    <name type="scientific">Terrimonas ginsenosidimutans</name>
    <dbReference type="NCBI Taxonomy" id="2908004"/>
    <lineage>
        <taxon>Bacteria</taxon>
        <taxon>Pseudomonadati</taxon>
        <taxon>Bacteroidota</taxon>
        <taxon>Chitinophagia</taxon>
        <taxon>Chitinophagales</taxon>
        <taxon>Chitinophagaceae</taxon>
        <taxon>Terrimonas</taxon>
    </lineage>
</organism>
<dbReference type="RefSeq" id="WP_237877485.1">
    <property type="nucleotide sequence ID" value="NZ_JAKLTR010000045.1"/>
</dbReference>
<protein>
    <submittedName>
        <fullName evidence="3">PorT family protein</fullName>
    </submittedName>
</protein>
<dbReference type="Gene3D" id="2.40.160.20">
    <property type="match status" value="1"/>
</dbReference>
<accession>A0ABS9L0Y5</accession>
<reference evidence="3" key="1">
    <citation type="submission" date="2022-01" db="EMBL/GenBank/DDBJ databases">
        <authorList>
            <person name="Jo J.-H."/>
            <person name="Im W.-T."/>
        </authorList>
    </citation>
    <scope>NUCLEOTIDE SEQUENCE</scope>
    <source>
        <strain evidence="3">NA20</strain>
    </source>
</reference>
<proteinExistence type="predicted"/>
<name>A0ABS9L0Y5_9BACT</name>
<comment type="caution">
    <text evidence="3">The sequence shown here is derived from an EMBL/GenBank/DDBJ whole genome shotgun (WGS) entry which is preliminary data.</text>
</comment>
<evidence type="ECO:0000313" key="3">
    <source>
        <dbReference type="EMBL" id="MCG2618210.1"/>
    </source>
</evidence>
<keyword evidence="1" id="KW-0732">Signal</keyword>
<evidence type="ECO:0000256" key="1">
    <source>
        <dbReference type="SAM" id="SignalP"/>
    </source>
</evidence>
<feature type="signal peptide" evidence="1">
    <location>
        <begin position="1"/>
        <end position="19"/>
    </location>
</feature>
<sequence>MKRIMIVLAFASGATAVHAQNLSLGPTAGFGHAWTSSDNGSQDGKFHSSYNIGGKLVYSFVSHWGISADVKFSSEGETVEAVNGNKSVYRANYIRVPLQGIYFFGEYGNKVRPKISVGPSLGFLVGGEYKQYVNGNVANTVKTKDISESFDFGLTGAVGLNVRVAKSTWLNADVAYYHGLTDVVNTADAKNRNIGLNVGILFPLGTAK</sequence>
<evidence type="ECO:0000259" key="2">
    <source>
        <dbReference type="Pfam" id="PF13568"/>
    </source>
</evidence>
<feature type="domain" description="Outer membrane protein beta-barrel" evidence="2">
    <location>
        <begin position="19"/>
        <end position="183"/>
    </location>
</feature>
<dbReference type="Proteomes" id="UP001165367">
    <property type="component" value="Unassembled WGS sequence"/>
</dbReference>
<feature type="chain" id="PRO_5047528631" evidence="1">
    <location>
        <begin position="20"/>
        <end position="208"/>
    </location>
</feature>